<reference evidence="2 3" key="1">
    <citation type="submission" date="2019-03" db="EMBL/GenBank/DDBJ databases">
        <title>An improved genome assembly of the fluke Schistosoma japonicum.</title>
        <authorList>
            <person name="Hu W."/>
            <person name="Luo F."/>
            <person name="Yin M."/>
            <person name="Mo X."/>
            <person name="Sun C."/>
            <person name="Wu Q."/>
            <person name="Zhu B."/>
            <person name="Xiang M."/>
            <person name="Wang J."/>
            <person name="Wang Y."/>
            <person name="Zhang T."/>
            <person name="Xu B."/>
            <person name="Zheng H."/>
            <person name="Feng Z."/>
        </authorList>
    </citation>
    <scope>NUCLEOTIDE SEQUENCE [LARGE SCALE GENOMIC DNA]</scope>
    <source>
        <strain evidence="2">HuSjv2</strain>
        <tissue evidence="2">Worms</tissue>
    </source>
</reference>
<feature type="compositionally biased region" description="Low complexity" evidence="1">
    <location>
        <begin position="487"/>
        <end position="514"/>
    </location>
</feature>
<evidence type="ECO:0000313" key="2">
    <source>
        <dbReference type="EMBL" id="TNN06616.1"/>
    </source>
</evidence>
<gene>
    <name evidence="2" type="ORF">EWB00_008266</name>
</gene>
<organism evidence="2 3">
    <name type="scientific">Schistosoma japonicum</name>
    <name type="common">Blood fluke</name>
    <dbReference type="NCBI Taxonomy" id="6182"/>
    <lineage>
        <taxon>Eukaryota</taxon>
        <taxon>Metazoa</taxon>
        <taxon>Spiralia</taxon>
        <taxon>Lophotrochozoa</taxon>
        <taxon>Platyhelminthes</taxon>
        <taxon>Trematoda</taxon>
        <taxon>Digenea</taxon>
        <taxon>Strigeidida</taxon>
        <taxon>Schistosomatoidea</taxon>
        <taxon>Schistosomatidae</taxon>
        <taxon>Schistosoma</taxon>
    </lineage>
</organism>
<keyword evidence="3" id="KW-1185">Reference proteome</keyword>
<dbReference type="OrthoDB" id="6275016at2759"/>
<name>A0A4Z2CQW1_SCHJA</name>
<comment type="caution">
    <text evidence="2">The sequence shown here is derived from an EMBL/GenBank/DDBJ whole genome shotgun (WGS) entry which is preliminary data.</text>
</comment>
<evidence type="ECO:0000313" key="3">
    <source>
        <dbReference type="Proteomes" id="UP000311919"/>
    </source>
</evidence>
<feature type="region of interest" description="Disordered" evidence="1">
    <location>
        <begin position="484"/>
        <end position="514"/>
    </location>
</feature>
<sequence length="586" mass="66211">MFQPQLSESSDNQKFYQPFQSGGCQVYKLSVERSINDHGICPSINQMNKKPSGRSWARSKRISLGCLEWRSREPIHQTVLGTSNRLNYITPNGSHNCVVQNEDDFTCVCQESSKTKCKSGADSLLQRLRKRSFSRDKNKHADKIQYYRSSSAPRSVYSCESSTELQINHVNTYSLTQINKCDNLSAQNLVPKFSLSRSVPEFKDHFCFKPQGYLCNTTPHKCNMVSSELFPKSSYLTCSSMKLPSSNKDHTANNNPMDLSRMSNASHTLPMKNKILLNPELRLQFNYQTYVSANTLHDNNIHSSVTRSSTTSAIGMMVITSSSCLGFNAEYVDTPNAMKHSESFVLLDKDKQQQYGFPLNPLTFSTYSEVYPRCCSALDNNNHSHNIINDNGANLQDNLSSYSYEMEHSPVCESSESINGCVSYPDVVKFNEKFANNNQLITPNTPPTTISNHPNISTDNILNKDNNINHNNITDLCQTQHNSSCNSLRPDSLLSTSTTTTRESSCSDISPNSISSHDSAIGGGKFQPDIGLRKTICSCSLYQNRRFRKKYGHFLSLLKYLHALYNRNWLFLVTVHYKQKKNLIDE</sequence>
<evidence type="ECO:0000256" key="1">
    <source>
        <dbReference type="SAM" id="MobiDB-lite"/>
    </source>
</evidence>
<dbReference type="EMBL" id="SKCS01000456">
    <property type="protein sequence ID" value="TNN06617.1"/>
    <property type="molecule type" value="Genomic_DNA"/>
</dbReference>
<accession>A0A4Z2CQW1</accession>
<dbReference type="Proteomes" id="UP000311919">
    <property type="component" value="Unassembled WGS sequence"/>
</dbReference>
<protein>
    <submittedName>
        <fullName evidence="2">Uncharacterized protein</fullName>
    </submittedName>
</protein>
<dbReference type="EMBL" id="SKCS01000456">
    <property type="protein sequence ID" value="TNN06616.1"/>
    <property type="molecule type" value="Genomic_DNA"/>
</dbReference>
<proteinExistence type="predicted"/>
<dbReference type="AlphaFoldDB" id="A0A4Z2CQW1"/>